<evidence type="ECO:0000256" key="1">
    <source>
        <dbReference type="SAM" id="Phobius"/>
    </source>
</evidence>
<keyword evidence="1" id="KW-0812">Transmembrane</keyword>
<evidence type="ECO:0000313" key="2">
    <source>
        <dbReference type="EMBL" id="GFC65771.1"/>
    </source>
</evidence>
<name>A0A699QCE7_TANCI</name>
<dbReference type="EMBL" id="BKCJ011008105">
    <property type="protein sequence ID" value="GFC65771.1"/>
    <property type="molecule type" value="Genomic_DNA"/>
</dbReference>
<gene>
    <name evidence="2" type="ORF">Tci_837741</name>
</gene>
<dbReference type="AlphaFoldDB" id="A0A699QCE7"/>
<comment type="caution">
    <text evidence="2">The sequence shown here is derived from an EMBL/GenBank/DDBJ whole genome shotgun (WGS) entry which is preliminary data.</text>
</comment>
<proteinExistence type="predicted"/>
<feature type="transmembrane region" description="Helical" evidence="1">
    <location>
        <begin position="37"/>
        <end position="60"/>
    </location>
</feature>
<keyword evidence="1" id="KW-1133">Transmembrane helix</keyword>
<reference evidence="2" key="1">
    <citation type="journal article" date="2019" name="Sci. Rep.">
        <title>Draft genome of Tanacetum cinerariifolium, the natural source of mosquito coil.</title>
        <authorList>
            <person name="Yamashiro T."/>
            <person name="Shiraishi A."/>
            <person name="Satake H."/>
            <person name="Nakayama K."/>
        </authorList>
    </citation>
    <scope>NUCLEOTIDE SEQUENCE</scope>
</reference>
<organism evidence="2">
    <name type="scientific">Tanacetum cinerariifolium</name>
    <name type="common">Dalmatian daisy</name>
    <name type="synonym">Chrysanthemum cinerariifolium</name>
    <dbReference type="NCBI Taxonomy" id="118510"/>
    <lineage>
        <taxon>Eukaryota</taxon>
        <taxon>Viridiplantae</taxon>
        <taxon>Streptophyta</taxon>
        <taxon>Embryophyta</taxon>
        <taxon>Tracheophyta</taxon>
        <taxon>Spermatophyta</taxon>
        <taxon>Magnoliopsida</taxon>
        <taxon>eudicotyledons</taxon>
        <taxon>Gunneridae</taxon>
        <taxon>Pentapetalae</taxon>
        <taxon>asterids</taxon>
        <taxon>campanulids</taxon>
        <taxon>Asterales</taxon>
        <taxon>Asteraceae</taxon>
        <taxon>Asteroideae</taxon>
        <taxon>Anthemideae</taxon>
        <taxon>Anthemidinae</taxon>
        <taxon>Tanacetum</taxon>
    </lineage>
</organism>
<feature type="transmembrane region" description="Helical" evidence="1">
    <location>
        <begin position="72"/>
        <end position="94"/>
    </location>
</feature>
<protein>
    <submittedName>
        <fullName evidence="2">Uncharacterized protein</fullName>
    </submittedName>
</protein>
<keyword evidence="1" id="KW-0472">Membrane</keyword>
<sequence length="201" mass="22422">MPIELPYQGRAAWQDLGSEVQISIPARRNWLVLTFMLFWLCGWLVGEVVVLGFVTGSAFGALSDNRGNEPPVVFLLAWLTFWTTAGLFIVRIVWWQLGGYELVTVGNGLLTIAKLGLLFNRPKTYDLSAVRHLRAQEDPLAAAFGGFATYRSFGGFGDTGSLRFDYGLKTVKFGAGLDEAEARHLIQRLHEQRILTEQNLT</sequence>
<accession>A0A699QCE7</accession>